<dbReference type="PANTHER" id="PTHR30469:SF13">
    <property type="entry name" value="HAE1 FAMILY EFFLUX PUMP MFP COMPONENT"/>
    <property type="match status" value="1"/>
</dbReference>
<evidence type="ECO:0000313" key="7">
    <source>
        <dbReference type="Proteomes" id="UP001499988"/>
    </source>
</evidence>
<dbReference type="Proteomes" id="UP001499988">
    <property type="component" value="Unassembled WGS sequence"/>
</dbReference>
<reference evidence="7" key="1">
    <citation type="journal article" date="2019" name="Int. J. Syst. Evol. Microbiol.">
        <title>The Global Catalogue of Microorganisms (GCM) 10K type strain sequencing project: providing services to taxonomists for standard genome sequencing and annotation.</title>
        <authorList>
            <consortium name="The Broad Institute Genomics Platform"/>
            <consortium name="The Broad Institute Genome Sequencing Center for Infectious Disease"/>
            <person name="Wu L."/>
            <person name="Ma J."/>
        </authorList>
    </citation>
    <scope>NUCLEOTIDE SEQUENCE [LARGE SCALE GENOMIC DNA]</scope>
    <source>
        <strain evidence="7">JCM 18401</strain>
    </source>
</reference>
<feature type="domain" description="Multidrug resistance protein MdtA-like barrel-sandwich hybrid" evidence="3">
    <location>
        <begin position="64"/>
        <end position="186"/>
    </location>
</feature>
<organism evidence="6 7">
    <name type="scientific">Ferrimonas pelagia</name>
    <dbReference type="NCBI Taxonomy" id="1177826"/>
    <lineage>
        <taxon>Bacteria</taxon>
        <taxon>Pseudomonadati</taxon>
        <taxon>Pseudomonadota</taxon>
        <taxon>Gammaproteobacteria</taxon>
        <taxon>Alteromonadales</taxon>
        <taxon>Ferrimonadaceae</taxon>
        <taxon>Ferrimonas</taxon>
    </lineage>
</organism>
<keyword evidence="2" id="KW-0175">Coiled coil</keyword>
<feature type="domain" description="CusB-like beta-barrel" evidence="4">
    <location>
        <begin position="199"/>
        <end position="268"/>
    </location>
</feature>
<protein>
    <submittedName>
        <fullName evidence="6">Vibriobactin export RND transporter periplasmic adaptor subunit VexG</fullName>
    </submittedName>
</protein>
<feature type="domain" description="YknX-like C-terminal permuted SH3-like" evidence="5">
    <location>
        <begin position="277"/>
        <end position="343"/>
    </location>
</feature>
<comment type="caution">
    <text evidence="6">The sequence shown here is derived from an EMBL/GenBank/DDBJ whole genome shotgun (WGS) entry which is preliminary data.</text>
</comment>
<sequence length="354" mass="37720">MLKKTLAIALLAAVAGGYFWLQNGNEAESKGPRAQTTEVKTQAVEAAMLPRKLALVANLEAWQAVTIAPEVAGRLAVLAVNSGDRVEAGQLLVRLEDSLQRAQQAEAKAALLDAKRQLSERTRLAHSGAVSASDLASSEAQVAMAEARLASSEAELAKRTLTAPFDGVVGLISHAVGAQISAGETLMSLDQIEMLRMDLSVPQRYLADLAEGQQIGIGIDTYAEESFFGQLMTIDSRVDTRNMAVSVRYGVDNGALRLKPGMMARVGLEIPALYRPVVPVQALEYSGSDRYVYVVDEQDIAHRTLVAIGDRLGNTVTIEQGLEAGERIVVQGLVAIRDGAKITEVNGGGTEVSR</sequence>
<dbReference type="InterPro" id="IPR058792">
    <property type="entry name" value="Beta-barrel_RND_2"/>
</dbReference>
<evidence type="ECO:0000259" key="4">
    <source>
        <dbReference type="Pfam" id="PF25954"/>
    </source>
</evidence>
<dbReference type="Gene3D" id="2.40.50.100">
    <property type="match status" value="1"/>
</dbReference>
<dbReference type="Pfam" id="PF25917">
    <property type="entry name" value="BSH_RND"/>
    <property type="match status" value="1"/>
</dbReference>
<proteinExistence type="inferred from homology"/>
<evidence type="ECO:0000256" key="1">
    <source>
        <dbReference type="ARBA" id="ARBA00009477"/>
    </source>
</evidence>
<gene>
    <name evidence="6" type="primary">vexG_1</name>
    <name evidence="6" type="ORF">GCM10023333_13030</name>
</gene>
<evidence type="ECO:0000259" key="3">
    <source>
        <dbReference type="Pfam" id="PF25917"/>
    </source>
</evidence>
<dbReference type="PANTHER" id="PTHR30469">
    <property type="entry name" value="MULTIDRUG RESISTANCE PROTEIN MDTA"/>
    <property type="match status" value="1"/>
</dbReference>
<keyword evidence="7" id="KW-1185">Reference proteome</keyword>
<feature type="coiled-coil region" evidence="2">
    <location>
        <begin position="85"/>
        <end position="155"/>
    </location>
</feature>
<name>A0ABP9EIT1_9GAMM</name>
<dbReference type="Pfam" id="PF25989">
    <property type="entry name" value="YknX_C"/>
    <property type="match status" value="1"/>
</dbReference>
<dbReference type="Gene3D" id="2.40.420.20">
    <property type="match status" value="1"/>
</dbReference>
<dbReference type="InterPro" id="IPR058637">
    <property type="entry name" value="YknX-like_C"/>
</dbReference>
<evidence type="ECO:0000256" key="2">
    <source>
        <dbReference type="SAM" id="Coils"/>
    </source>
</evidence>
<dbReference type="Pfam" id="PF25954">
    <property type="entry name" value="Beta-barrel_RND_2"/>
    <property type="match status" value="1"/>
</dbReference>
<dbReference type="Gene3D" id="1.10.287.470">
    <property type="entry name" value="Helix hairpin bin"/>
    <property type="match status" value="1"/>
</dbReference>
<dbReference type="RefSeq" id="WP_345334543.1">
    <property type="nucleotide sequence ID" value="NZ_BAABJZ010000016.1"/>
</dbReference>
<dbReference type="InterPro" id="IPR058625">
    <property type="entry name" value="MdtA-like_BSH"/>
</dbReference>
<evidence type="ECO:0000259" key="5">
    <source>
        <dbReference type="Pfam" id="PF25989"/>
    </source>
</evidence>
<dbReference type="Gene3D" id="2.40.30.170">
    <property type="match status" value="1"/>
</dbReference>
<evidence type="ECO:0000313" key="6">
    <source>
        <dbReference type="EMBL" id="GAA4880235.1"/>
    </source>
</evidence>
<dbReference type="InterPro" id="IPR006143">
    <property type="entry name" value="RND_pump_MFP"/>
</dbReference>
<accession>A0ABP9EIT1</accession>
<dbReference type="SUPFAM" id="SSF111369">
    <property type="entry name" value="HlyD-like secretion proteins"/>
    <property type="match status" value="1"/>
</dbReference>
<dbReference type="NCBIfam" id="TIGR01730">
    <property type="entry name" value="RND_mfp"/>
    <property type="match status" value="1"/>
</dbReference>
<comment type="similarity">
    <text evidence="1">Belongs to the membrane fusion protein (MFP) (TC 8.A.1) family.</text>
</comment>
<dbReference type="EMBL" id="BAABJZ010000016">
    <property type="protein sequence ID" value="GAA4880235.1"/>
    <property type="molecule type" value="Genomic_DNA"/>
</dbReference>